<organism evidence="2 3">
    <name type="scientific">Mycena alexandri</name>
    <dbReference type="NCBI Taxonomy" id="1745969"/>
    <lineage>
        <taxon>Eukaryota</taxon>
        <taxon>Fungi</taxon>
        <taxon>Dikarya</taxon>
        <taxon>Basidiomycota</taxon>
        <taxon>Agaricomycotina</taxon>
        <taxon>Agaricomycetes</taxon>
        <taxon>Agaricomycetidae</taxon>
        <taxon>Agaricales</taxon>
        <taxon>Marasmiineae</taxon>
        <taxon>Mycenaceae</taxon>
        <taxon>Mycena</taxon>
    </lineage>
</organism>
<keyword evidence="3" id="KW-1185">Reference proteome</keyword>
<feature type="region of interest" description="Disordered" evidence="1">
    <location>
        <begin position="665"/>
        <end position="766"/>
    </location>
</feature>
<feature type="region of interest" description="Disordered" evidence="1">
    <location>
        <begin position="138"/>
        <end position="186"/>
    </location>
</feature>
<feature type="region of interest" description="Disordered" evidence="1">
    <location>
        <begin position="592"/>
        <end position="653"/>
    </location>
</feature>
<feature type="compositionally biased region" description="Pro residues" evidence="1">
    <location>
        <begin position="720"/>
        <end position="738"/>
    </location>
</feature>
<feature type="region of interest" description="Disordered" evidence="1">
    <location>
        <begin position="972"/>
        <end position="1001"/>
    </location>
</feature>
<comment type="caution">
    <text evidence="2">The sequence shown here is derived from an EMBL/GenBank/DDBJ whole genome shotgun (WGS) entry which is preliminary data.</text>
</comment>
<reference evidence="2" key="1">
    <citation type="submission" date="2023-03" db="EMBL/GenBank/DDBJ databases">
        <title>Massive genome expansion in bonnet fungi (Mycena s.s.) driven by repeated elements and novel gene families across ecological guilds.</title>
        <authorList>
            <consortium name="Lawrence Berkeley National Laboratory"/>
            <person name="Harder C.B."/>
            <person name="Miyauchi S."/>
            <person name="Viragh M."/>
            <person name="Kuo A."/>
            <person name="Thoen E."/>
            <person name="Andreopoulos B."/>
            <person name="Lu D."/>
            <person name="Skrede I."/>
            <person name="Drula E."/>
            <person name="Henrissat B."/>
            <person name="Morin E."/>
            <person name="Kohler A."/>
            <person name="Barry K."/>
            <person name="LaButti K."/>
            <person name="Morin E."/>
            <person name="Salamov A."/>
            <person name="Lipzen A."/>
            <person name="Mereny Z."/>
            <person name="Hegedus B."/>
            <person name="Baldrian P."/>
            <person name="Stursova M."/>
            <person name="Weitz H."/>
            <person name="Taylor A."/>
            <person name="Grigoriev I.V."/>
            <person name="Nagy L.G."/>
            <person name="Martin F."/>
            <person name="Kauserud H."/>
        </authorList>
    </citation>
    <scope>NUCLEOTIDE SEQUENCE</scope>
    <source>
        <strain evidence="2">CBHHK200</strain>
    </source>
</reference>
<feature type="compositionally biased region" description="Basic and acidic residues" evidence="1">
    <location>
        <begin position="504"/>
        <end position="520"/>
    </location>
</feature>
<feature type="compositionally biased region" description="Basic and acidic residues" evidence="1">
    <location>
        <begin position="871"/>
        <end position="886"/>
    </location>
</feature>
<feature type="region of interest" description="Disordered" evidence="1">
    <location>
        <begin position="863"/>
        <end position="886"/>
    </location>
</feature>
<dbReference type="AlphaFoldDB" id="A0AAD6SNK2"/>
<sequence>MNFEFVPYEAEHGAQPLSGGNSYENNLKWSQYTPEQAAGKKPMPHQRTFASSIPLDHLKVSAEQLHQIQEIYRRDATAVDGPVDLVYSTNDDDQLAASAIMAQQGFDIDAQKTAGPESTERPTIRAATAVADLLREDTAGPVDPESDDDSDDAAPADFEEDVDTDASSDSGDEDDDESAPSQRTSTNLEALGDSLVVFCFNLNALDSIPRKAPWTFVAEKEDNDGAVKTLPFDGRLGPLLHVMSKSGAMRGSDWLTYFTVLCCSSRYGRLNPWPFKSRASISSLQGVVVPGMPTLVSKLQTEFEPTCTGARAGAPTPRKRGVHTQDIRPHLRAKFELRQTRLPIARKSKAPPDSRSRHRFRLRARARRGVEGCGKRKRQGRTIIDGAEGGHGGRARVGCGSRGRDSCRMLCGLIGGTHPSCGCGVSRMYQTRDGTGTVRGGDWGIPGREAGVDKDEGDKRFCKVGTPRCVRGRDADRVHIRPRHPRRVRGPRLTRVGGVYGGDEGDKGRGRVDEEDESRRRGCTRMKGTRGEGKVQCLLHIAVGDLCSSPKAFLAISEGVSLQPPSRPFLRYIDPYQGRFIPVARESTRSLGVASRGNITQDRPARPSALDAEGEHRMRRCARGANEGRGGRSAAEWPKLGIPRRSGGSRVSHPLVHSHSYLRPRLPISHPPPPPHLYNTRVPGHGAWPHTTSSHNPPTVFPSHRSRIAIPPTHSAPSPSRSPSPSPPLNSHPRPVPIPLSSCGNEDIAGSGGRGKRGLRARGRGGGRREYLEYRYVSRKGEAQARARESTPTEGSARYGWERLRALANPSPSPSHVKRGRSVTVFRVSSTRVGGAARGAACESRYAAGSVWVVGEQASTLGARGANGGSEGREGTRGGKGKKESEGARVVHGWIDPLHAQHTNRPGGDMRRGGVLSSTISRRSAASRSTRYVPRPTAAHSQRPPTRPRVPLRINNYLGKVGRRSTALLGRGRVGAGEEAEREALREAPLEDEKVGGGRAVSTGTMETRTWRFSGACASAGARGQIRRVSSIRAPRQPRGHIAAARWRTRVGDLGRRPEENVRAHSTSNGL</sequence>
<proteinExistence type="predicted"/>
<feature type="region of interest" description="Disordered" evidence="1">
    <location>
        <begin position="488"/>
        <end position="527"/>
    </location>
</feature>
<feature type="region of interest" description="Disordered" evidence="1">
    <location>
        <begin position="899"/>
        <end position="952"/>
    </location>
</feature>
<feature type="compositionally biased region" description="Basic residues" evidence="1">
    <location>
        <begin position="754"/>
        <end position="766"/>
    </location>
</feature>
<name>A0AAD6SNK2_9AGAR</name>
<feature type="compositionally biased region" description="Acidic residues" evidence="1">
    <location>
        <begin position="144"/>
        <end position="178"/>
    </location>
</feature>
<feature type="compositionally biased region" description="Basic and acidic residues" evidence="1">
    <location>
        <begin position="982"/>
        <end position="996"/>
    </location>
</feature>
<protein>
    <submittedName>
        <fullName evidence="2">Uncharacterized protein</fullName>
    </submittedName>
</protein>
<evidence type="ECO:0000313" key="3">
    <source>
        <dbReference type="Proteomes" id="UP001218188"/>
    </source>
</evidence>
<feature type="compositionally biased region" description="Low complexity" evidence="1">
    <location>
        <begin position="917"/>
        <end position="931"/>
    </location>
</feature>
<accession>A0AAD6SNK2</accession>
<gene>
    <name evidence="2" type="ORF">C8F04DRAFT_1365181</name>
</gene>
<evidence type="ECO:0000256" key="1">
    <source>
        <dbReference type="SAM" id="MobiDB-lite"/>
    </source>
</evidence>
<dbReference type="EMBL" id="JARJCM010000086">
    <property type="protein sequence ID" value="KAJ7030869.1"/>
    <property type="molecule type" value="Genomic_DNA"/>
</dbReference>
<dbReference type="Proteomes" id="UP001218188">
    <property type="component" value="Unassembled WGS sequence"/>
</dbReference>
<evidence type="ECO:0000313" key="2">
    <source>
        <dbReference type="EMBL" id="KAJ7030869.1"/>
    </source>
</evidence>